<evidence type="ECO:0000256" key="10">
    <source>
        <dbReference type="RuleBase" id="RU003756"/>
    </source>
</evidence>
<evidence type="ECO:0000256" key="7">
    <source>
        <dbReference type="ARBA" id="ARBA00023204"/>
    </source>
</evidence>
<dbReference type="SUPFAM" id="SSF52540">
    <property type="entry name" value="P-loop containing nucleoside triphosphate hydrolases"/>
    <property type="match status" value="1"/>
</dbReference>
<dbReference type="Pfam" id="PF05188">
    <property type="entry name" value="MutS_II"/>
    <property type="match status" value="1"/>
</dbReference>
<dbReference type="EMBL" id="QJSY01000032">
    <property type="protein sequence ID" value="PYE56126.1"/>
    <property type="molecule type" value="Genomic_DNA"/>
</dbReference>
<evidence type="ECO:0000256" key="3">
    <source>
        <dbReference type="ARBA" id="ARBA00022741"/>
    </source>
</evidence>
<accession>A0ABX5PJN9</accession>
<keyword evidence="7 9" id="KW-0234">DNA repair</keyword>
<sequence>METQSRKYLKAPMNAVITPMDNPDLEKHTPMMRQYLSMKAQHAEMLLFYRMGDFYELFYDDAKKASELLGISLTARGKSGGDPIPMAGIPYHAVEGYLAKLVQLGESVAICEQIGDPATSKGPVERKVVRIVTPGTLTDEALLQERQDNLLAAVYEGKNGFGYATLDVASGRFMIAELATLESLEAELQRTKPAELLYSEDFSQQSLIAGIKGKRRRPEWEFDLDTSMRLLLDQFGTKDLRGFGITDARLSLQAAGCLMQYVKDTQRTALPHINAITRFNQSDSIVLDAATRRNLELTVNLAGGRDNTLASVLDATATPMGSRMLQRWIHQPLRDHQQIGLRQTAVAELIASGLFEPLHDDLKALGDVERIMARLALRSARPRDFARLRQALALLPQLQQLLANTQSPELGRLKRQLSEFPEELALLERAIVDNPPVLIRDGGVIRDGYHAELDEWRRLSEGASDYLQQLEVREKEQTGIATLKVGFNRVHGYYIEVSRGQSALVPLSYQRRQTLKNTERYIIPELKEYEEKVLSSQGKALALEKQLWDELFDLLLPKLSELQAFAMAAAELDVLSNFAERADSLNYHQPELSDKPGIHIEAGRHPVVERVSQAPFIANPVTLSPERRMLVVTGPNMGGKSTYMRQVALITLMAHIGSFVPADKAILGPVDRIFTRIGASDDLASGRSTFMVEMTETANILHNATAESLVLMDEIGRGTSTYDGLSLAWSAAEYLAQRLGAMTLFATHYFELTQLAELMPQVANVHLDAMEHGDSIVFMHAVQEGAASKSYGLQVASLAGVPASVIKAAKLKLQQLESRDHGQAPHVQAQATLQLETPPSELELLLGRLNPDELSPREALDLIYKLKALAN</sequence>
<dbReference type="InterPro" id="IPR007861">
    <property type="entry name" value="DNA_mismatch_repair_MutS_clamp"/>
</dbReference>
<keyword evidence="3 9" id="KW-0547">Nucleotide-binding</keyword>
<evidence type="ECO:0000256" key="4">
    <source>
        <dbReference type="ARBA" id="ARBA00022763"/>
    </source>
</evidence>
<gene>
    <name evidence="9" type="primary">mutS</name>
    <name evidence="12" type="ORF">C8J23_13238</name>
</gene>
<dbReference type="Gene3D" id="3.40.1170.10">
    <property type="entry name" value="DNA repair protein MutS, domain I"/>
    <property type="match status" value="1"/>
</dbReference>
<evidence type="ECO:0000256" key="1">
    <source>
        <dbReference type="ARBA" id="ARBA00006271"/>
    </source>
</evidence>
<feature type="binding site" evidence="9">
    <location>
        <begin position="634"/>
        <end position="641"/>
    </location>
    <ligand>
        <name>ATP</name>
        <dbReference type="ChEBI" id="CHEBI:30616"/>
    </ligand>
</feature>
<dbReference type="NCBIfam" id="TIGR01070">
    <property type="entry name" value="mutS1"/>
    <property type="match status" value="1"/>
</dbReference>
<comment type="caution">
    <text evidence="12">The sequence shown here is derived from an EMBL/GenBank/DDBJ whole genome shotgun (WGS) entry which is preliminary data.</text>
</comment>
<dbReference type="PANTHER" id="PTHR11361:SF34">
    <property type="entry name" value="DNA MISMATCH REPAIR PROTEIN MSH1, MITOCHONDRIAL"/>
    <property type="match status" value="1"/>
</dbReference>
<evidence type="ECO:0000259" key="11">
    <source>
        <dbReference type="PROSITE" id="PS00486"/>
    </source>
</evidence>
<dbReference type="Gene3D" id="3.40.50.300">
    <property type="entry name" value="P-loop containing nucleotide triphosphate hydrolases"/>
    <property type="match status" value="1"/>
</dbReference>
<evidence type="ECO:0000313" key="13">
    <source>
        <dbReference type="Proteomes" id="UP000247584"/>
    </source>
</evidence>
<organism evidence="12 13">
    <name type="scientific">Shewanella chilikensis</name>
    <dbReference type="NCBI Taxonomy" id="558541"/>
    <lineage>
        <taxon>Bacteria</taxon>
        <taxon>Pseudomonadati</taxon>
        <taxon>Pseudomonadota</taxon>
        <taxon>Gammaproteobacteria</taxon>
        <taxon>Alteromonadales</taxon>
        <taxon>Shewanellaceae</taxon>
        <taxon>Shewanella</taxon>
    </lineage>
</organism>
<dbReference type="Pfam" id="PF00488">
    <property type="entry name" value="MutS_V"/>
    <property type="match status" value="1"/>
</dbReference>
<evidence type="ECO:0000256" key="2">
    <source>
        <dbReference type="ARBA" id="ARBA00021982"/>
    </source>
</evidence>
<dbReference type="HAMAP" id="MF_00096">
    <property type="entry name" value="MutS"/>
    <property type="match status" value="1"/>
</dbReference>
<dbReference type="Pfam" id="PF05192">
    <property type="entry name" value="MutS_III"/>
    <property type="match status" value="1"/>
</dbReference>
<dbReference type="Pfam" id="PF01624">
    <property type="entry name" value="MutS_I"/>
    <property type="match status" value="1"/>
</dbReference>
<keyword evidence="13" id="KW-1185">Reference proteome</keyword>
<protein>
    <recommendedName>
        <fullName evidence="2 9">DNA mismatch repair protein MutS</fullName>
    </recommendedName>
</protein>
<keyword evidence="6 9" id="KW-0238">DNA-binding</keyword>
<dbReference type="Pfam" id="PF05190">
    <property type="entry name" value="MutS_IV"/>
    <property type="match status" value="1"/>
</dbReference>
<dbReference type="Gene3D" id="3.30.420.110">
    <property type="entry name" value="MutS, connector domain"/>
    <property type="match status" value="1"/>
</dbReference>
<evidence type="ECO:0000256" key="5">
    <source>
        <dbReference type="ARBA" id="ARBA00022840"/>
    </source>
</evidence>
<dbReference type="InterPro" id="IPR007696">
    <property type="entry name" value="DNA_mismatch_repair_MutS_core"/>
</dbReference>
<dbReference type="InterPro" id="IPR016151">
    <property type="entry name" value="DNA_mismatch_repair_MutS_N"/>
</dbReference>
<name>A0ABX5PJN9_9GAMM</name>
<dbReference type="InterPro" id="IPR005748">
    <property type="entry name" value="DNA_mismatch_repair_MutS"/>
</dbReference>
<dbReference type="SUPFAM" id="SSF53150">
    <property type="entry name" value="DNA repair protein MutS, domain II"/>
    <property type="match status" value="1"/>
</dbReference>
<dbReference type="Gene3D" id="1.10.1420.10">
    <property type="match status" value="2"/>
</dbReference>
<dbReference type="CDD" id="cd03284">
    <property type="entry name" value="ABC_MutS1"/>
    <property type="match status" value="1"/>
</dbReference>
<dbReference type="Gene3D" id="6.10.140.430">
    <property type="match status" value="1"/>
</dbReference>
<dbReference type="NCBIfam" id="NF003810">
    <property type="entry name" value="PRK05399.1"/>
    <property type="match status" value="1"/>
</dbReference>
<dbReference type="InterPro" id="IPR036187">
    <property type="entry name" value="DNA_mismatch_repair_MutS_sf"/>
</dbReference>
<dbReference type="PIRSF" id="PIRSF037677">
    <property type="entry name" value="DNA_mis_repair_Msh6"/>
    <property type="match status" value="1"/>
</dbReference>
<evidence type="ECO:0000256" key="8">
    <source>
        <dbReference type="ARBA" id="ARBA00024647"/>
    </source>
</evidence>
<dbReference type="InterPro" id="IPR036678">
    <property type="entry name" value="MutS_con_dom_sf"/>
</dbReference>
<dbReference type="PROSITE" id="PS00486">
    <property type="entry name" value="DNA_MISMATCH_REPAIR_2"/>
    <property type="match status" value="1"/>
</dbReference>
<keyword evidence="4 9" id="KW-0227">DNA damage</keyword>
<comment type="similarity">
    <text evidence="1 9 10">Belongs to the DNA mismatch repair MutS family.</text>
</comment>
<dbReference type="InterPro" id="IPR017261">
    <property type="entry name" value="DNA_mismatch_repair_MutS/MSH"/>
</dbReference>
<evidence type="ECO:0000256" key="6">
    <source>
        <dbReference type="ARBA" id="ARBA00023125"/>
    </source>
</evidence>
<evidence type="ECO:0000256" key="9">
    <source>
        <dbReference type="HAMAP-Rule" id="MF_00096"/>
    </source>
</evidence>
<comment type="function">
    <text evidence="8 9">This protein is involved in the repair of mismatches in DNA. It is possible that it carries out the mismatch recognition step. This protein has a weak ATPase activity.</text>
</comment>
<dbReference type="InterPro" id="IPR045076">
    <property type="entry name" value="MutS"/>
</dbReference>
<dbReference type="InterPro" id="IPR027417">
    <property type="entry name" value="P-loop_NTPase"/>
</dbReference>
<keyword evidence="5 9" id="KW-0067">ATP-binding</keyword>
<dbReference type="InterPro" id="IPR007695">
    <property type="entry name" value="DNA_mismatch_repair_MutS-lik_N"/>
</dbReference>
<dbReference type="Proteomes" id="UP000247584">
    <property type="component" value="Unassembled WGS sequence"/>
</dbReference>
<dbReference type="InterPro" id="IPR000432">
    <property type="entry name" value="DNA_mismatch_repair_MutS_C"/>
</dbReference>
<dbReference type="SUPFAM" id="SSF55271">
    <property type="entry name" value="DNA repair protein MutS, domain I"/>
    <property type="match status" value="1"/>
</dbReference>
<dbReference type="SUPFAM" id="SSF48334">
    <property type="entry name" value="DNA repair protein MutS, domain III"/>
    <property type="match status" value="1"/>
</dbReference>
<dbReference type="SMART" id="SM00533">
    <property type="entry name" value="MUTSd"/>
    <property type="match status" value="1"/>
</dbReference>
<dbReference type="SMART" id="SM00534">
    <property type="entry name" value="MUTSac"/>
    <property type="match status" value="1"/>
</dbReference>
<evidence type="ECO:0000313" key="12">
    <source>
        <dbReference type="EMBL" id="PYE56126.1"/>
    </source>
</evidence>
<feature type="domain" description="DNA mismatch repair proteins mutS family" evidence="11">
    <location>
        <begin position="708"/>
        <end position="724"/>
    </location>
</feature>
<reference evidence="12 13" key="1">
    <citation type="submission" date="2018-06" db="EMBL/GenBank/DDBJ databases">
        <title>Genomic Encyclopedia of Type Strains, Phase III (KMG-III): the genomes of soil and plant-associated and newly described type strains.</title>
        <authorList>
            <person name="Whitman W."/>
        </authorList>
    </citation>
    <scope>NUCLEOTIDE SEQUENCE [LARGE SCALE GENOMIC DNA]</scope>
    <source>
        <strain evidence="12 13">JC5</strain>
    </source>
</reference>
<proteinExistence type="inferred from homology"/>
<dbReference type="InterPro" id="IPR007860">
    <property type="entry name" value="DNA_mmatch_repair_MutS_con_dom"/>
</dbReference>
<dbReference type="PANTHER" id="PTHR11361">
    <property type="entry name" value="DNA MISMATCH REPAIR PROTEIN MUTS FAMILY MEMBER"/>
    <property type="match status" value="1"/>
</dbReference>